<feature type="transmembrane region" description="Helical" evidence="6">
    <location>
        <begin position="151"/>
        <end position="170"/>
    </location>
</feature>
<gene>
    <name evidence="7" type="ORF">DL764_005656</name>
</gene>
<dbReference type="PANTHER" id="PTHR12483:SF73">
    <property type="entry name" value="COPPER TRANSPORT PROTEIN CTR3"/>
    <property type="match status" value="1"/>
</dbReference>
<evidence type="ECO:0000256" key="2">
    <source>
        <dbReference type="ARBA" id="ARBA00006921"/>
    </source>
</evidence>
<evidence type="ECO:0000313" key="7">
    <source>
        <dbReference type="EMBL" id="RYP02726.1"/>
    </source>
</evidence>
<name>A0A4Q4T8B7_9PEZI</name>
<reference evidence="7 8" key="1">
    <citation type="submission" date="2018-06" db="EMBL/GenBank/DDBJ databases">
        <title>Complete Genomes of Monosporascus.</title>
        <authorList>
            <person name="Robinson A.J."/>
            <person name="Natvig D.O."/>
        </authorList>
    </citation>
    <scope>NUCLEOTIDE SEQUENCE [LARGE SCALE GENOMIC DNA]</scope>
    <source>
        <strain evidence="7 8">CBS 110550</strain>
    </source>
</reference>
<dbReference type="Proteomes" id="UP000293360">
    <property type="component" value="Unassembled WGS sequence"/>
</dbReference>
<dbReference type="AlphaFoldDB" id="A0A4Q4T8B7"/>
<keyword evidence="6" id="KW-0406">Ion transport</keyword>
<accession>A0A4Q4T8B7</accession>
<organism evidence="7 8">
    <name type="scientific">Monosporascus ibericus</name>
    <dbReference type="NCBI Taxonomy" id="155417"/>
    <lineage>
        <taxon>Eukaryota</taxon>
        <taxon>Fungi</taxon>
        <taxon>Dikarya</taxon>
        <taxon>Ascomycota</taxon>
        <taxon>Pezizomycotina</taxon>
        <taxon>Sordariomycetes</taxon>
        <taxon>Xylariomycetidae</taxon>
        <taxon>Xylariales</taxon>
        <taxon>Xylariales incertae sedis</taxon>
        <taxon>Monosporascus</taxon>
    </lineage>
</organism>
<sequence>MAMAGMGDGMSPMAMIPSGCKIRMLWNWETIDACFLSEKWRIRSHGAFAGLCIGVILMVVLLEALRRASKLYDRRLISQHRRTLAMAMVHDNTHHSSEPISGTGSLIDKNYRPFDTNVPFRPNVWQQVVRAMLHMLQFALAYWIMLMAMYYNGFIIICIVIGAFIGAFAFQWERMADDCCLGVAVDSLFCEVTGRPLLLAPREMPQAAAASRPSINLTQYTKKAV</sequence>
<evidence type="ECO:0000256" key="1">
    <source>
        <dbReference type="ARBA" id="ARBA00004141"/>
    </source>
</evidence>
<comment type="subcellular location">
    <subcellularLocation>
        <location evidence="1 6">Membrane</location>
        <topology evidence="1 6">Multi-pass membrane protein</topology>
    </subcellularLocation>
</comment>
<keyword evidence="8" id="KW-1185">Reference proteome</keyword>
<proteinExistence type="inferred from homology"/>
<keyword evidence="6" id="KW-0813">Transport</keyword>
<evidence type="ECO:0000313" key="8">
    <source>
        <dbReference type="Proteomes" id="UP000293360"/>
    </source>
</evidence>
<protein>
    <recommendedName>
        <fullName evidence="6">Copper transport protein</fullName>
    </recommendedName>
</protein>
<evidence type="ECO:0000256" key="3">
    <source>
        <dbReference type="ARBA" id="ARBA00022692"/>
    </source>
</evidence>
<dbReference type="GO" id="GO:0005375">
    <property type="term" value="F:copper ion transmembrane transporter activity"/>
    <property type="evidence" value="ECO:0007669"/>
    <property type="project" value="UniProtKB-UniRule"/>
</dbReference>
<keyword evidence="5 6" id="KW-0472">Membrane</keyword>
<comment type="caution">
    <text evidence="7">The sequence shown here is derived from an EMBL/GenBank/DDBJ whole genome shotgun (WGS) entry which is preliminary data.</text>
</comment>
<keyword evidence="6" id="KW-0186">Copper</keyword>
<dbReference type="Pfam" id="PF04145">
    <property type="entry name" value="Ctr"/>
    <property type="match status" value="1"/>
</dbReference>
<evidence type="ECO:0000256" key="4">
    <source>
        <dbReference type="ARBA" id="ARBA00022989"/>
    </source>
</evidence>
<feature type="transmembrane region" description="Helical" evidence="6">
    <location>
        <begin position="46"/>
        <end position="65"/>
    </location>
</feature>
<dbReference type="PANTHER" id="PTHR12483">
    <property type="entry name" value="SOLUTE CARRIER FAMILY 31 COPPER TRANSPORTERS"/>
    <property type="match status" value="1"/>
</dbReference>
<dbReference type="STRING" id="155417.A0A4Q4T8B7"/>
<keyword evidence="4 6" id="KW-1133">Transmembrane helix</keyword>
<dbReference type="EMBL" id="QJNU01000303">
    <property type="protein sequence ID" value="RYP02726.1"/>
    <property type="molecule type" value="Genomic_DNA"/>
</dbReference>
<dbReference type="GO" id="GO:0016020">
    <property type="term" value="C:membrane"/>
    <property type="evidence" value="ECO:0007669"/>
    <property type="project" value="UniProtKB-SubCell"/>
</dbReference>
<evidence type="ECO:0000256" key="6">
    <source>
        <dbReference type="RuleBase" id="RU367022"/>
    </source>
</evidence>
<evidence type="ECO:0000256" key="5">
    <source>
        <dbReference type="ARBA" id="ARBA00023136"/>
    </source>
</evidence>
<keyword evidence="3 6" id="KW-0812">Transmembrane</keyword>
<keyword evidence="6" id="KW-0187">Copper transport</keyword>
<dbReference type="InterPro" id="IPR007274">
    <property type="entry name" value="Cop_transporter"/>
</dbReference>
<comment type="similarity">
    <text evidence="2 6">Belongs to the copper transporter (Ctr) (TC 1.A.56) family. SLC31A subfamily.</text>
</comment>
<dbReference type="OrthoDB" id="161814at2759"/>